<organism evidence="2 3">
    <name type="scientific">Halobacillus kuroshimensis</name>
    <dbReference type="NCBI Taxonomy" id="302481"/>
    <lineage>
        <taxon>Bacteria</taxon>
        <taxon>Bacillati</taxon>
        <taxon>Bacillota</taxon>
        <taxon>Bacilli</taxon>
        <taxon>Bacillales</taxon>
        <taxon>Bacillaceae</taxon>
        <taxon>Halobacillus</taxon>
    </lineage>
</organism>
<evidence type="ECO:0000256" key="1">
    <source>
        <dbReference type="SAM" id="Phobius"/>
    </source>
</evidence>
<dbReference type="EMBL" id="JAEKJY010000004">
    <property type="protein sequence ID" value="MBN8236461.1"/>
    <property type="molecule type" value="Genomic_DNA"/>
</dbReference>
<keyword evidence="1" id="KW-1133">Transmembrane helix</keyword>
<comment type="caution">
    <text evidence="2">The sequence shown here is derived from an EMBL/GenBank/DDBJ whole genome shotgun (WGS) entry which is preliminary data.</text>
</comment>
<sequence>MNNSKRITEGALMAGIYLLLLLVIIFLPGGIGSLLLFVLPVPYIYYSSRHGWKSGLLLFCLTMIFSLLIVPVLSIPFTLTAGIGGVVSGGVLHAGRSAYESLALGTVGYTGGLVLGMGLVQLLLGINLIDELTAGMSDSLDTVESTMSIFPQGESSEEAVDTVREAITFIPDIIPSIFVMTSVITALISLWLTFKLMNRIENKSYAFASFKNFRLPTSILWYYFFAMILNYVVTDREGWVYFGAINVFIVAGTLLAIQGFSFVFYYASQKKWPKAVPVLVIVFSLLSPGLIMYLVRILGIIDLGFPLRSYVSEKKKN</sequence>
<keyword evidence="3" id="KW-1185">Reference proteome</keyword>
<dbReference type="PANTHER" id="PTHR41324">
    <property type="entry name" value="MEMBRANE PROTEIN-RELATED"/>
    <property type="match status" value="1"/>
</dbReference>
<dbReference type="Proteomes" id="UP000663970">
    <property type="component" value="Unassembled WGS sequence"/>
</dbReference>
<gene>
    <name evidence="2" type="ORF">JF544_14435</name>
</gene>
<dbReference type="InterPro" id="IPR018710">
    <property type="entry name" value="DUF2232"/>
</dbReference>
<evidence type="ECO:0000313" key="2">
    <source>
        <dbReference type="EMBL" id="MBN8236461.1"/>
    </source>
</evidence>
<feature type="transmembrane region" description="Helical" evidence="1">
    <location>
        <begin position="278"/>
        <end position="301"/>
    </location>
</feature>
<feature type="transmembrane region" description="Helical" evidence="1">
    <location>
        <begin position="51"/>
        <end position="69"/>
    </location>
</feature>
<dbReference type="PANTHER" id="PTHR41324:SF1">
    <property type="entry name" value="DUF2232 DOMAIN-CONTAINING PROTEIN"/>
    <property type="match status" value="1"/>
</dbReference>
<feature type="transmembrane region" description="Helical" evidence="1">
    <location>
        <begin position="107"/>
        <end position="129"/>
    </location>
</feature>
<evidence type="ECO:0000313" key="3">
    <source>
        <dbReference type="Proteomes" id="UP000663970"/>
    </source>
</evidence>
<reference evidence="2 3" key="1">
    <citation type="submission" date="2020-12" db="EMBL/GenBank/DDBJ databases">
        <title>Oil enriched cultivation method for isolating marine PHA-producing bacteria.</title>
        <authorList>
            <person name="Zheng W."/>
            <person name="Yu S."/>
            <person name="Huang Y."/>
        </authorList>
    </citation>
    <scope>NUCLEOTIDE SEQUENCE [LARGE SCALE GENOMIC DNA]</scope>
    <source>
        <strain evidence="2 3">SY-2-6</strain>
    </source>
</reference>
<proteinExistence type="predicted"/>
<feature type="transmembrane region" description="Helical" evidence="1">
    <location>
        <begin position="173"/>
        <end position="194"/>
    </location>
</feature>
<feature type="transmembrane region" description="Helical" evidence="1">
    <location>
        <begin position="12"/>
        <end position="39"/>
    </location>
</feature>
<keyword evidence="1" id="KW-0812">Transmembrane</keyword>
<protein>
    <submittedName>
        <fullName evidence="2">YybS family protein</fullName>
    </submittedName>
</protein>
<name>A0ABS3DYR6_9BACI</name>
<feature type="transmembrane region" description="Helical" evidence="1">
    <location>
        <begin position="215"/>
        <end position="233"/>
    </location>
</feature>
<accession>A0ABS3DYR6</accession>
<keyword evidence="1" id="KW-0472">Membrane</keyword>
<dbReference type="Pfam" id="PF09991">
    <property type="entry name" value="DUF2232"/>
    <property type="match status" value="1"/>
</dbReference>
<feature type="transmembrane region" description="Helical" evidence="1">
    <location>
        <begin position="239"/>
        <end position="266"/>
    </location>
</feature>